<dbReference type="InterPro" id="IPR055706">
    <property type="entry name" value="Slg1/2_DUF7282"/>
</dbReference>
<sequence>MTRIFTTTVAAAALLAGAATAESRIDTTGATLNENEVTFTNVTADADGYIVLHEVVDGQLVAPASIGHTSISAGDNVNVTVASDLDLPEGTQFAAMLHVEDNGNDTYDFADGSTDVDIPAMNGDAPVVVMLEATTEMMVEAEMMQDTVTDMVDVSVVTVKGDVVTFPTVEASQDGYLVIHSTKDGAPVVPASIGHKAVSAGTSTDVEVKLDAPVVAGDTYIAMLHTESNGNTSYDFADGMTDVDTPVMVNGEVVAVPFGG</sequence>
<dbReference type="Pfam" id="PF23951">
    <property type="entry name" value="DUF7282"/>
    <property type="match status" value="2"/>
</dbReference>
<dbReference type="EMBL" id="FNZQ01000006">
    <property type="protein sequence ID" value="SEL55766.1"/>
    <property type="molecule type" value="Genomic_DNA"/>
</dbReference>
<dbReference type="STRING" id="188906.SAMN04488526_2955"/>
<proteinExistence type="predicted"/>
<organism evidence="3 4">
    <name type="scientific">Jannaschia helgolandensis</name>
    <dbReference type="NCBI Taxonomy" id="188906"/>
    <lineage>
        <taxon>Bacteria</taxon>
        <taxon>Pseudomonadati</taxon>
        <taxon>Pseudomonadota</taxon>
        <taxon>Alphaproteobacteria</taxon>
        <taxon>Rhodobacterales</taxon>
        <taxon>Roseobacteraceae</taxon>
        <taxon>Jannaschia</taxon>
    </lineage>
</organism>
<feature type="domain" description="DUF7282" evidence="2">
    <location>
        <begin position="151"/>
        <end position="255"/>
    </location>
</feature>
<evidence type="ECO:0000259" key="2">
    <source>
        <dbReference type="Pfam" id="PF23951"/>
    </source>
</evidence>
<name>A0A1H7R678_9RHOB</name>
<feature type="signal peptide" evidence="1">
    <location>
        <begin position="1"/>
        <end position="21"/>
    </location>
</feature>
<keyword evidence="4" id="KW-1185">Reference proteome</keyword>
<accession>A0A1H7R678</accession>
<dbReference type="Proteomes" id="UP000199283">
    <property type="component" value="Unassembled WGS sequence"/>
</dbReference>
<evidence type="ECO:0000313" key="4">
    <source>
        <dbReference type="Proteomes" id="UP000199283"/>
    </source>
</evidence>
<feature type="domain" description="DUF7282" evidence="2">
    <location>
        <begin position="25"/>
        <end position="130"/>
    </location>
</feature>
<dbReference type="RefSeq" id="WP_092764093.1">
    <property type="nucleotide sequence ID" value="NZ_FNZQ01000006.1"/>
</dbReference>
<dbReference type="AlphaFoldDB" id="A0A1H7R678"/>
<reference evidence="3 4" key="1">
    <citation type="submission" date="2016-10" db="EMBL/GenBank/DDBJ databases">
        <authorList>
            <person name="de Groot N.N."/>
        </authorList>
    </citation>
    <scope>NUCLEOTIDE SEQUENCE [LARGE SCALE GENOMIC DNA]</scope>
    <source>
        <strain evidence="3 4">DSM 14858</strain>
    </source>
</reference>
<keyword evidence="1" id="KW-0732">Signal</keyword>
<gene>
    <name evidence="3" type="ORF">SAMN04488526_2955</name>
</gene>
<protein>
    <recommendedName>
        <fullName evidence="2">DUF7282 domain-containing protein</fullName>
    </recommendedName>
</protein>
<dbReference type="OrthoDB" id="7605232at2"/>
<evidence type="ECO:0000313" key="3">
    <source>
        <dbReference type="EMBL" id="SEL55766.1"/>
    </source>
</evidence>
<feature type="chain" id="PRO_5011519714" description="DUF7282 domain-containing protein" evidence="1">
    <location>
        <begin position="22"/>
        <end position="260"/>
    </location>
</feature>
<evidence type="ECO:0000256" key="1">
    <source>
        <dbReference type="SAM" id="SignalP"/>
    </source>
</evidence>